<reference evidence="1" key="1">
    <citation type="submission" date="2023-04" db="EMBL/GenBank/DDBJ databases">
        <title>Draft Genome sequencing of Naganishia species isolated from polar environments using Oxford Nanopore Technology.</title>
        <authorList>
            <person name="Leo P."/>
            <person name="Venkateswaran K."/>
        </authorList>
    </citation>
    <scope>NUCLEOTIDE SEQUENCE</scope>
    <source>
        <strain evidence="1">MNA-CCFEE 5423</strain>
    </source>
</reference>
<accession>A0ACC2VGC0</accession>
<protein>
    <submittedName>
        <fullName evidence="1">Uncharacterized protein</fullName>
    </submittedName>
</protein>
<organism evidence="1 2">
    <name type="scientific">Naganishia friedmannii</name>
    <dbReference type="NCBI Taxonomy" id="89922"/>
    <lineage>
        <taxon>Eukaryota</taxon>
        <taxon>Fungi</taxon>
        <taxon>Dikarya</taxon>
        <taxon>Basidiomycota</taxon>
        <taxon>Agaricomycotina</taxon>
        <taxon>Tremellomycetes</taxon>
        <taxon>Filobasidiales</taxon>
        <taxon>Filobasidiaceae</taxon>
        <taxon>Naganishia</taxon>
    </lineage>
</organism>
<proteinExistence type="predicted"/>
<evidence type="ECO:0000313" key="1">
    <source>
        <dbReference type="EMBL" id="KAJ9098136.1"/>
    </source>
</evidence>
<dbReference type="EMBL" id="JASBWT010000015">
    <property type="protein sequence ID" value="KAJ9098136.1"/>
    <property type="molecule type" value="Genomic_DNA"/>
</dbReference>
<keyword evidence="2" id="KW-1185">Reference proteome</keyword>
<gene>
    <name evidence="1" type="ORF">QFC21_004465</name>
</gene>
<name>A0ACC2VGC0_9TREE</name>
<evidence type="ECO:0000313" key="2">
    <source>
        <dbReference type="Proteomes" id="UP001227268"/>
    </source>
</evidence>
<sequence length="590" mass="62341">MAGATNQSPPPPQRSNTLHPDLLFPDVPDAEEDLLLFAPTASTSREGLSQWSIDQIGTDAAVREHYNRSRSGGGNDKGKGKLVDFEAGNEEERRTLSTSPTKEGRIRDGSSQTRRGIFDEDQPLVSPLGAKAIASVTGAVMTSLLMTPFDVLKTRLQTHRPSSAPANQPNIVCCQTGVIPEIGRSGAQSTTITSTSAITQTGRTSTMGMTCLSSPGAAESATASLSSQTAQRFFPLSASSGSSAFASAATSTASSSGTAALYAPPPPEGCLHPSKWSGIWGETMTLDEAQNLLRGAEARRGATVVQGSGFWQEVRVVLQDTGYKGLWRGTGTALAMSIPSAAIYMIGYEHLLSLMTSHTLQPSSTSSAIFPQSTALTVSVPTSTSQPYLTPTPFIAGCIARTISATVISPMELFRTRLQALPGPGEERPTYKNTAESISNLVKQRGITSLWRGLGPTLWRDVPFSGVYWAGFESTKKYLTESQTLKPGLTMTFISGAISGTAASILTAPFDVLKTRRQVFTPAATCSPQALNHPASTFPLLLHVIRTEGWRALFAGVVPRTAKVAPACGMMIGCYEGVGKLLGGKAGSRM</sequence>
<dbReference type="Proteomes" id="UP001227268">
    <property type="component" value="Unassembled WGS sequence"/>
</dbReference>
<comment type="caution">
    <text evidence="1">The sequence shown here is derived from an EMBL/GenBank/DDBJ whole genome shotgun (WGS) entry which is preliminary data.</text>
</comment>